<sequence length="226" mass="25769">MYLRENHEARAEALGQRLIIAPALAEKPYGATECHAALLFNLHTDEDKLQWLADYASKLCDAILLPAIDSGICLEAHAQNILVRVITTTAKPTIAGFVVRDLDAIQINTPKLRQRGYQLTSALPGSWVFNEDEQEGWKVLQHSLIHGHFQHLIRRLQICPLRQAWSLVRAQIRHTLAKRPRTEEIERLEQFLFSPLVNSKAFLRMKLKENSFDDDYTVTPNVLLTA</sequence>
<evidence type="ECO:0000313" key="3">
    <source>
        <dbReference type="Proteomes" id="UP000237631"/>
    </source>
</evidence>
<dbReference type="InterPro" id="IPR022770">
    <property type="entry name" value="IucA/IucC-like_C"/>
</dbReference>
<organism evidence="2 3">
    <name type="scientific">Cercospora berteroae</name>
    <dbReference type="NCBI Taxonomy" id="357750"/>
    <lineage>
        <taxon>Eukaryota</taxon>
        <taxon>Fungi</taxon>
        <taxon>Dikarya</taxon>
        <taxon>Ascomycota</taxon>
        <taxon>Pezizomycotina</taxon>
        <taxon>Dothideomycetes</taxon>
        <taxon>Dothideomycetidae</taxon>
        <taxon>Mycosphaerellales</taxon>
        <taxon>Mycosphaerellaceae</taxon>
        <taxon>Cercospora</taxon>
    </lineage>
</organism>
<dbReference type="EMBL" id="PNEN01000504">
    <property type="protein sequence ID" value="PPJ56952.1"/>
    <property type="molecule type" value="Genomic_DNA"/>
</dbReference>
<feature type="domain" description="Aerobactin siderophore biosynthesis IucA/IucC-like C-terminal" evidence="1">
    <location>
        <begin position="50"/>
        <end position="211"/>
    </location>
</feature>
<reference evidence="3" key="1">
    <citation type="journal article" date="2017" name="bioRxiv">
        <title>Conservation of a gene cluster reveals novel cercosporin biosynthetic mechanisms and extends production to the genus Colletotrichum.</title>
        <authorList>
            <person name="de Jonge R."/>
            <person name="Ebert M.K."/>
            <person name="Huitt-Roehl C.R."/>
            <person name="Pal P."/>
            <person name="Suttle J.C."/>
            <person name="Spanner R.E."/>
            <person name="Neubauer J.D."/>
            <person name="Jurick W.M.II."/>
            <person name="Stott K.A."/>
            <person name="Secor G.A."/>
            <person name="Thomma B.P.H.J."/>
            <person name="Van de Peer Y."/>
            <person name="Townsend C.A."/>
            <person name="Bolton M.D."/>
        </authorList>
    </citation>
    <scope>NUCLEOTIDE SEQUENCE [LARGE SCALE GENOMIC DNA]</scope>
    <source>
        <strain evidence="3">CBS538.71</strain>
    </source>
</reference>
<name>A0A2S6CB29_9PEZI</name>
<dbReference type="Proteomes" id="UP000237631">
    <property type="component" value="Unassembled WGS sequence"/>
</dbReference>
<evidence type="ECO:0000259" key="1">
    <source>
        <dbReference type="Pfam" id="PF06276"/>
    </source>
</evidence>
<protein>
    <recommendedName>
        <fullName evidence="1">Aerobactin siderophore biosynthesis IucA/IucC-like C-terminal domain-containing protein</fullName>
    </recommendedName>
</protein>
<dbReference type="STRING" id="357750.A0A2S6CB29"/>
<evidence type="ECO:0000313" key="2">
    <source>
        <dbReference type="EMBL" id="PPJ56952.1"/>
    </source>
</evidence>
<dbReference type="AlphaFoldDB" id="A0A2S6CB29"/>
<gene>
    <name evidence="2" type="ORF">CBER1_02300</name>
</gene>
<dbReference type="OrthoDB" id="2117718at2759"/>
<dbReference type="InterPro" id="IPR037455">
    <property type="entry name" value="LucA/IucC-like"/>
</dbReference>
<keyword evidence="3" id="KW-1185">Reference proteome</keyword>
<proteinExistence type="predicted"/>
<dbReference type="GO" id="GO:0019290">
    <property type="term" value="P:siderophore biosynthetic process"/>
    <property type="evidence" value="ECO:0007669"/>
    <property type="project" value="InterPro"/>
</dbReference>
<dbReference type="PANTHER" id="PTHR34384:SF5">
    <property type="entry name" value="L-2,3-DIAMINOPROPANOATE--CITRATE LIGASE"/>
    <property type="match status" value="1"/>
</dbReference>
<comment type="caution">
    <text evidence="2">The sequence shown here is derived from an EMBL/GenBank/DDBJ whole genome shotgun (WGS) entry which is preliminary data.</text>
</comment>
<accession>A0A2S6CB29</accession>
<dbReference type="Pfam" id="PF06276">
    <property type="entry name" value="FhuF"/>
    <property type="match status" value="1"/>
</dbReference>
<dbReference type="PANTHER" id="PTHR34384">
    <property type="entry name" value="L-2,3-DIAMINOPROPANOATE--CITRATE LIGASE"/>
    <property type="match status" value="1"/>
</dbReference>
<dbReference type="Gene3D" id="1.10.510.40">
    <property type="match status" value="1"/>
</dbReference>
<dbReference type="GO" id="GO:0003824">
    <property type="term" value="F:catalytic activity"/>
    <property type="evidence" value="ECO:0007669"/>
    <property type="project" value="UniProtKB-ARBA"/>
</dbReference>